<dbReference type="NCBIfam" id="TIGR01032">
    <property type="entry name" value="rplT_bact"/>
    <property type="match status" value="1"/>
</dbReference>
<evidence type="ECO:0000313" key="6">
    <source>
        <dbReference type="Proteomes" id="UP000030690"/>
    </source>
</evidence>
<dbReference type="AlphaFoldDB" id="A0A024UZE4"/>
<evidence type="ECO:0000256" key="4">
    <source>
        <dbReference type="RuleBase" id="RU000561"/>
    </source>
</evidence>
<dbReference type="Gene3D" id="6.10.160.10">
    <property type="match status" value="1"/>
</dbReference>
<dbReference type="GO" id="GO:0019843">
    <property type="term" value="F:rRNA binding"/>
    <property type="evidence" value="ECO:0007669"/>
    <property type="project" value="InterPro"/>
</dbReference>
<dbReference type="GO" id="GO:0006412">
    <property type="term" value="P:translation"/>
    <property type="evidence" value="ECO:0007669"/>
    <property type="project" value="InterPro"/>
</dbReference>
<dbReference type="SUPFAM" id="SSF74731">
    <property type="entry name" value="Ribosomal protein L20"/>
    <property type="match status" value="1"/>
</dbReference>
<dbReference type="Proteomes" id="UP000030690">
    <property type="component" value="Unassembled WGS sequence"/>
</dbReference>
<dbReference type="GO" id="GO:1990904">
    <property type="term" value="C:ribonucleoprotein complex"/>
    <property type="evidence" value="ECO:0007669"/>
    <property type="project" value="UniProtKB-KW"/>
</dbReference>
<dbReference type="SMR" id="A0A024UZE4"/>
<dbReference type="GO" id="GO:0005840">
    <property type="term" value="C:ribosome"/>
    <property type="evidence" value="ECO:0007669"/>
    <property type="project" value="UniProtKB-KW"/>
</dbReference>
<dbReference type="EMBL" id="KI925155">
    <property type="protein sequence ID" value="ETW15617.1"/>
    <property type="molecule type" value="Genomic_DNA"/>
</dbReference>
<dbReference type="GO" id="GO:0003735">
    <property type="term" value="F:structural constituent of ribosome"/>
    <property type="evidence" value="ECO:0007669"/>
    <property type="project" value="InterPro"/>
</dbReference>
<dbReference type="Pfam" id="PF00453">
    <property type="entry name" value="Ribosomal_L20"/>
    <property type="match status" value="1"/>
</dbReference>
<keyword evidence="2 4" id="KW-0689">Ribosomal protein</keyword>
<evidence type="ECO:0000256" key="2">
    <source>
        <dbReference type="ARBA" id="ARBA00022980"/>
    </source>
</evidence>
<reference evidence="5 6" key="1">
    <citation type="submission" date="2013-02" db="EMBL/GenBank/DDBJ databases">
        <title>The Genome Annotation of Plasmodium falciparum Vietnam Oak-Knoll (FVO).</title>
        <authorList>
            <consortium name="The Broad Institute Genome Sequencing Platform"/>
            <consortium name="The Broad Institute Genome Sequencing Center for Infectious Disease"/>
            <person name="Neafsey D."/>
            <person name="Hoffman S."/>
            <person name="Volkman S."/>
            <person name="Rosenthal P."/>
            <person name="Walker B."/>
            <person name="Young S.K."/>
            <person name="Zeng Q."/>
            <person name="Gargeya S."/>
            <person name="Fitzgerald M."/>
            <person name="Haas B."/>
            <person name="Abouelleil A."/>
            <person name="Allen A.W."/>
            <person name="Alvarado L."/>
            <person name="Arachchi H.M."/>
            <person name="Berlin A.M."/>
            <person name="Chapman S.B."/>
            <person name="Gainer-Dewar J."/>
            <person name="Goldberg J."/>
            <person name="Griggs A."/>
            <person name="Gujja S."/>
            <person name="Hansen M."/>
            <person name="Howarth C."/>
            <person name="Imamovic A."/>
            <person name="Ireland A."/>
            <person name="Larimer J."/>
            <person name="McCowan C."/>
            <person name="Murphy C."/>
            <person name="Pearson M."/>
            <person name="Poon T.W."/>
            <person name="Priest M."/>
            <person name="Roberts A."/>
            <person name="Saif S."/>
            <person name="Shea T."/>
            <person name="Sisk P."/>
            <person name="Sykes S."/>
            <person name="Wortman J."/>
            <person name="Nusbaum C."/>
            <person name="Birren B."/>
        </authorList>
    </citation>
    <scope>NUCLEOTIDE SEQUENCE [LARGE SCALE GENOMIC DNA]</scope>
    <source>
        <strain evidence="6">Vietnam Oak-Knoll (FVO)</strain>
    </source>
</reference>
<dbReference type="PRINTS" id="PR00062">
    <property type="entry name" value="RIBOSOMALL20"/>
</dbReference>
<organism evidence="5 6">
    <name type="scientific">Plasmodium falciparum Vietnam Oak-Knoll</name>
    <name type="common">FVO</name>
    <dbReference type="NCBI Taxonomy" id="1036723"/>
    <lineage>
        <taxon>Eukaryota</taxon>
        <taxon>Sar</taxon>
        <taxon>Alveolata</taxon>
        <taxon>Apicomplexa</taxon>
        <taxon>Aconoidasida</taxon>
        <taxon>Haemosporida</taxon>
        <taxon>Plasmodiidae</taxon>
        <taxon>Plasmodium</taxon>
        <taxon>Plasmodium (Laverania)</taxon>
    </lineage>
</organism>
<sequence>MKLPREVVFQVAKGFRGRSKGCFKIARSRAMKALLYSYIMRRQKYRRLRVHWIASINRACREWKFTYAHFMNSLLNNNILLSRKSLYNLCYTEPISFKCLIDESKFLYFQRKLKYRDISQL</sequence>
<evidence type="ECO:0000313" key="5">
    <source>
        <dbReference type="EMBL" id="ETW15617.1"/>
    </source>
</evidence>
<dbReference type="PANTHER" id="PTHR10986">
    <property type="entry name" value="39S RIBOSOMAL PROTEIN L20"/>
    <property type="match status" value="1"/>
</dbReference>
<dbReference type="InterPro" id="IPR005813">
    <property type="entry name" value="Ribosomal_bL20"/>
</dbReference>
<proteinExistence type="inferred from homology"/>
<comment type="similarity">
    <text evidence="1 4">Belongs to the bacterial ribosomal protein bL20 family.</text>
</comment>
<protein>
    <submittedName>
        <fullName evidence="5">Ribosomal protein L20</fullName>
    </submittedName>
</protein>
<evidence type="ECO:0000256" key="1">
    <source>
        <dbReference type="ARBA" id="ARBA00007698"/>
    </source>
</evidence>
<dbReference type="OrthoDB" id="10251781at2759"/>
<name>A0A024UZE4_PLAFA</name>
<reference evidence="5 6" key="2">
    <citation type="submission" date="2013-02" db="EMBL/GenBank/DDBJ databases">
        <title>The Genome Sequence of Plasmodium falciparum Vietnam Oak-Knoll (FVO).</title>
        <authorList>
            <consortium name="The Broad Institute Genome Sequencing Platform"/>
            <consortium name="The Broad Institute Genome Sequencing Center for Infectious Disease"/>
            <person name="Neafsey D."/>
            <person name="Cheeseman I."/>
            <person name="Volkman S."/>
            <person name="Adams J."/>
            <person name="Walker B."/>
            <person name="Young S.K."/>
            <person name="Zeng Q."/>
            <person name="Gargeya S."/>
            <person name="Fitzgerald M."/>
            <person name="Haas B."/>
            <person name="Abouelleil A."/>
            <person name="Alvarado L."/>
            <person name="Arachchi H.M."/>
            <person name="Berlin A.M."/>
            <person name="Chapman S.B."/>
            <person name="Dewar J."/>
            <person name="Goldberg J."/>
            <person name="Griggs A."/>
            <person name="Gujja S."/>
            <person name="Hansen M."/>
            <person name="Howarth C."/>
            <person name="Imamovic A."/>
            <person name="Larimer J."/>
            <person name="McCowan C."/>
            <person name="Murphy C."/>
            <person name="Neiman D."/>
            <person name="Pearson M."/>
            <person name="Priest M."/>
            <person name="Roberts A."/>
            <person name="Saif S."/>
            <person name="Shea T."/>
            <person name="Sisk P."/>
            <person name="Sykes S."/>
            <person name="Wortman J."/>
            <person name="Nusbaum C."/>
            <person name="Birren B."/>
        </authorList>
    </citation>
    <scope>NUCLEOTIDE SEQUENCE [LARGE SCALE GENOMIC DNA]</scope>
    <source>
        <strain evidence="6">Vietnam Oak-Knoll (FVO)</strain>
    </source>
</reference>
<accession>A0A024UZE4</accession>
<dbReference type="Gene3D" id="1.10.1900.20">
    <property type="entry name" value="Ribosomal protein L20"/>
    <property type="match status" value="1"/>
</dbReference>
<dbReference type="InterPro" id="IPR035566">
    <property type="entry name" value="Ribosomal_protein_bL20_C"/>
</dbReference>
<evidence type="ECO:0000256" key="3">
    <source>
        <dbReference type="ARBA" id="ARBA00023274"/>
    </source>
</evidence>
<keyword evidence="3 4" id="KW-0687">Ribonucleoprotein</keyword>
<gene>
    <name evidence="5" type="ORF">PFFVO_05397</name>
</gene>